<evidence type="ECO:0000256" key="1">
    <source>
        <dbReference type="ARBA" id="ARBA00004236"/>
    </source>
</evidence>
<keyword evidence="5" id="KW-0472">Membrane</keyword>
<evidence type="ECO:0000259" key="10">
    <source>
        <dbReference type="Pfam" id="PF00535"/>
    </source>
</evidence>
<dbReference type="PANTHER" id="PTHR43646:SF2">
    <property type="entry name" value="GLYCOSYLTRANSFERASE 2-LIKE DOMAIN-CONTAINING PROTEIN"/>
    <property type="match status" value="1"/>
</dbReference>
<comment type="function">
    <text evidence="6">Catalyzes the glycosylation of 4,4'-diaponeurosporenoate, i.e. the esterification of glucose at the C1'' position with the carboxyl group of 4,4'-diaponeurosporenic acid, to form glycosyl-4,4'-diaponeurosporenoate. This is a step in the biosynthesis of staphyloxanthin, an orange pigment present in most staphylococci strains.</text>
</comment>
<evidence type="ECO:0000256" key="8">
    <source>
        <dbReference type="ARBA" id="ARBA00038120"/>
    </source>
</evidence>
<keyword evidence="3" id="KW-0328">Glycosyltransferase</keyword>
<evidence type="ECO:0000313" key="12">
    <source>
        <dbReference type="Proteomes" id="UP000642107"/>
    </source>
</evidence>
<accession>A0ABR9DSZ3</accession>
<comment type="caution">
    <text evidence="11">The sequence shown here is derived from an EMBL/GenBank/DDBJ whole genome shotgun (WGS) entry which is preliminary data.</text>
</comment>
<dbReference type="EMBL" id="JACZDF010000006">
    <property type="protein sequence ID" value="MBD9700074.1"/>
    <property type="molecule type" value="Genomic_DNA"/>
</dbReference>
<dbReference type="RefSeq" id="WP_192281035.1">
    <property type="nucleotide sequence ID" value="NZ_JACZDF010000006.1"/>
</dbReference>
<comment type="subcellular location">
    <subcellularLocation>
        <location evidence="1">Cell membrane</location>
    </subcellularLocation>
</comment>
<evidence type="ECO:0000256" key="9">
    <source>
        <dbReference type="ARBA" id="ARBA00040345"/>
    </source>
</evidence>
<comment type="pathway">
    <text evidence="7">Carotenoid biosynthesis; staphyloxanthin biosynthesis; staphyloxanthin from farnesyl diphosphate: step 4/5.</text>
</comment>
<dbReference type="PANTHER" id="PTHR43646">
    <property type="entry name" value="GLYCOSYLTRANSFERASE"/>
    <property type="match status" value="1"/>
</dbReference>
<evidence type="ECO:0000256" key="3">
    <source>
        <dbReference type="ARBA" id="ARBA00022676"/>
    </source>
</evidence>
<sequence>MTATARVRRAEVVVPAHDEEGLVGRCVEGLAAAVGHARAHGLDVWVTLVLDACRDATGTVAAEAAARAGLDLTVVELDACAVGRAREAGVAAVRARLAREAAVADEEVWLLHTDADSVVGHDWIVEHVRLADAGADVVVGTVRPDPADLGPERTRAWAATRVPGRPNGHVHGANLGLRLSAHVAAGGFDPVVAHEDVGLVARLRALPVRIVASDVVDVLTSGRTEGRAPHGYAQYLRERFASAGSGAPS</sequence>
<feature type="domain" description="Glycosyltransferase 2-like" evidence="10">
    <location>
        <begin position="12"/>
        <end position="153"/>
    </location>
</feature>
<reference evidence="11 12" key="1">
    <citation type="submission" date="2020-09" db="EMBL/GenBank/DDBJ databases">
        <title>Flavimobilis rhizosphaerae sp. nov., isolated from rhizosphere soil of Spartina alterniflora.</title>
        <authorList>
            <person name="Hanqin C."/>
        </authorList>
    </citation>
    <scope>NUCLEOTIDE SEQUENCE [LARGE SCALE GENOMIC DNA]</scope>
    <source>
        <strain evidence="11 12">GY 10621</strain>
    </source>
</reference>
<keyword evidence="12" id="KW-1185">Reference proteome</keyword>
<dbReference type="Proteomes" id="UP000642107">
    <property type="component" value="Unassembled WGS sequence"/>
</dbReference>
<gene>
    <name evidence="11" type="ORF">IGS67_11315</name>
</gene>
<name>A0ABR9DSZ3_9MICO</name>
<keyword evidence="4" id="KW-0808">Transferase</keyword>
<dbReference type="Gene3D" id="3.90.550.10">
    <property type="entry name" value="Spore Coat Polysaccharide Biosynthesis Protein SpsA, Chain A"/>
    <property type="match status" value="1"/>
</dbReference>
<keyword evidence="2" id="KW-1003">Cell membrane</keyword>
<dbReference type="InterPro" id="IPR029044">
    <property type="entry name" value="Nucleotide-diphossugar_trans"/>
</dbReference>
<dbReference type="SUPFAM" id="SSF53448">
    <property type="entry name" value="Nucleotide-diphospho-sugar transferases"/>
    <property type="match status" value="1"/>
</dbReference>
<evidence type="ECO:0000256" key="2">
    <source>
        <dbReference type="ARBA" id="ARBA00022475"/>
    </source>
</evidence>
<organism evidence="11 12">
    <name type="scientific">Flavimobilis rhizosphaerae</name>
    <dbReference type="NCBI Taxonomy" id="2775421"/>
    <lineage>
        <taxon>Bacteria</taxon>
        <taxon>Bacillati</taxon>
        <taxon>Actinomycetota</taxon>
        <taxon>Actinomycetes</taxon>
        <taxon>Micrococcales</taxon>
        <taxon>Jonesiaceae</taxon>
        <taxon>Flavimobilis</taxon>
    </lineage>
</organism>
<proteinExistence type="inferred from homology"/>
<dbReference type="Pfam" id="PF00535">
    <property type="entry name" value="Glycos_transf_2"/>
    <property type="match status" value="1"/>
</dbReference>
<protein>
    <recommendedName>
        <fullName evidence="9">4,4'-diaponeurosporenoate glycosyltransferase</fullName>
    </recommendedName>
</protein>
<comment type="similarity">
    <text evidence="8">Belongs to the glycosyltransferase 2 family. CrtQ subfamily.</text>
</comment>
<evidence type="ECO:0000256" key="5">
    <source>
        <dbReference type="ARBA" id="ARBA00023136"/>
    </source>
</evidence>
<evidence type="ECO:0000313" key="11">
    <source>
        <dbReference type="EMBL" id="MBD9700074.1"/>
    </source>
</evidence>
<evidence type="ECO:0000256" key="6">
    <source>
        <dbReference type="ARBA" id="ARBA00037281"/>
    </source>
</evidence>
<evidence type="ECO:0000256" key="7">
    <source>
        <dbReference type="ARBA" id="ARBA00037904"/>
    </source>
</evidence>
<dbReference type="InterPro" id="IPR001173">
    <property type="entry name" value="Glyco_trans_2-like"/>
</dbReference>
<evidence type="ECO:0000256" key="4">
    <source>
        <dbReference type="ARBA" id="ARBA00022679"/>
    </source>
</evidence>